<accession>A0A6P8WP11</accession>
<dbReference type="GO" id="GO:0006508">
    <property type="term" value="P:proteolysis"/>
    <property type="evidence" value="ECO:0007669"/>
    <property type="project" value="UniProtKB-KW"/>
</dbReference>
<evidence type="ECO:0000313" key="5">
    <source>
        <dbReference type="Proteomes" id="UP000515160"/>
    </source>
</evidence>
<dbReference type="SUPFAM" id="SSF55486">
    <property type="entry name" value="Metalloproteases ('zincins'), catalytic domain"/>
    <property type="match status" value="1"/>
</dbReference>
<dbReference type="FunFam" id="3.40.390.10:FF:000037">
    <property type="entry name" value="Metalloendopeptidase"/>
    <property type="match status" value="1"/>
</dbReference>
<keyword evidence="5" id="KW-1185">Reference proteome</keyword>
<evidence type="ECO:0000256" key="1">
    <source>
        <dbReference type="PROSITE-ProRule" id="PRU01211"/>
    </source>
</evidence>
<dbReference type="GO" id="GO:0004222">
    <property type="term" value="F:metalloendopeptidase activity"/>
    <property type="evidence" value="ECO:0007669"/>
    <property type="project" value="UniProtKB-UniRule"/>
</dbReference>
<evidence type="ECO:0000256" key="3">
    <source>
        <dbReference type="SAM" id="SignalP"/>
    </source>
</evidence>
<organism evidence="5 6">
    <name type="scientific">Drosophila albomicans</name>
    <name type="common">Fruit fly</name>
    <dbReference type="NCBI Taxonomy" id="7291"/>
    <lineage>
        <taxon>Eukaryota</taxon>
        <taxon>Metazoa</taxon>
        <taxon>Ecdysozoa</taxon>
        <taxon>Arthropoda</taxon>
        <taxon>Hexapoda</taxon>
        <taxon>Insecta</taxon>
        <taxon>Pterygota</taxon>
        <taxon>Neoptera</taxon>
        <taxon>Endopterygota</taxon>
        <taxon>Diptera</taxon>
        <taxon>Brachycera</taxon>
        <taxon>Muscomorpha</taxon>
        <taxon>Ephydroidea</taxon>
        <taxon>Drosophilidae</taxon>
        <taxon>Drosophila</taxon>
    </lineage>
</organism>
<keyword evidence="3" id="KW-0732">Signal</keyword>
<dbReference type="Pfam" id="PF01400">
    <property type="entry name" value="Astacin"/>
    <property type="match status" value="1"/>
</dbReference>
<gene>
    <name evidence="6" type="primary">LOC117564866</name>
</gene>
<proteinExistence type="predicted"/>
<reference evidence="6" key="1">
    <citation type="submission" date="2025-08" db="UniProtKB">
        <authorList>
            <consortium name="RefSeq"/>
        </authorList>
    </citation>
    <scope>IDENTIFICATION</scope>
    <source>
        <strain evidence="6">15112-1751.03</strain>
        <tissue evidence="6">Whole Adult</tissue>
    </source>
</reference>
<keyword evidence="1 2" id="KW-0378">Hydrolase</keyword>
<dbReference type="InterPro" id="IPR024079">
    <property type="entry name" value="MetalloPept_cat_dom_sf"/>
</dbReference>
<evidence type="ECO:0000259" key="4">
    <source>
        <dbReference type="PROSITE" id="PS51864"/>
    </source>
</evidence>
<dbReference type="AlphaFoldDB" id="A0A6P8WP11"/>
<dbReference type="Gene3D" id="3.40.390.10">
    <property type="entry name" value="Collagenase (Catalytic Domain)"/>
    <property type="match status" value="1"/>
</dbReference>
<keyword evidence="1 2" id="KW-0479">Metal-binding</keyword>
<dbReference type="Proteomes" id="UP000515160">
    <property type="component" value="Chromosome 2L"/>
</dbReference>
<dbReference type="SMART" id="SM00235">
    <property type="entry name" value="ZnMc"/>
    <property type="match status" value="1"/>
</dbReference>
<dbReference type="EC" id="3.4.24.-" evidence="2"/>
<dbReference type="PANTHER" id="PTHR10127:SF814">
    <property type="entry name" value="MEPRIN A SUBUNIT BETA"/>
    <property type="match status" value="1"/>
</dbReference>
<dbReference type="GO" id="GO:0008270">
    <property type="term" value="F:zinc ion binding"/>
    <property type="evidence" value="ECO:0007669"/>
    <property type="project" value="UniProtKB-UniRule"/>
</dbReference>
<keyword evidence="1 2" id="KW-0645">Protease</keyword>
<dbReference type="InterPro" id="IPR001506">
    <property type="entry name" value="Peptidase_M12A"/>
</dbReference>
<dbReference type="CDD" id="cd04280">
    <property type="entry name" value="ZnMc_astacin_like"/>
    <property type="match status" value="1"/>
</dbReference>
<feature type="binding site" evidence="1">
    <location>
        <position position="176"/>
    </location>
    <ligand>
        <name>Zn(2+)</name>
        <dbReference type="ChEBI" id="CHEBI:29105"/>
        <note>catalytic</note>
    </ligand>
</feature>
<feature type="active site" evidence="1">
    <location>
        <position position="167"/>
    </location>
</feature>
<dbReference type="InterPro" id="IPR034035">
    <property type="entry name" value="Astacin-like_dom"/>
</dbReference>
<dbReference type="PROSITE" id="PS51864">
    <property type="entry name" value="ASTACIN"/>
    <property type="match status" value="1"/>
</dbReference>
<sequence>MYMLIHCGCTRRDYSALRENMNCLLLFTLLWASILGDVWTAPGNRVEVDPELTGGYFEGDMMLSPLARNGLRSETYHWPNGIVSYYINSNIDQAHRDHIQLGMRIIELKSCLTFKEVSKDQSEYVNITAESGGCYTAVGYQRKVQQLNLQTYDLDEGCYRLGTIMHEILHAVGFFHQQSTWNRDDFVHIATENIADGKEHNFEKYSENLVENFDQTYDYGSVMHYTPYGFSKNGEMTIVPLEEGAEKVMGQRVQMSQIDIDKLNIMYKCPKQI</sequence>
<keyword evidence="1 2" id="KW-0482">Metalloprotease</keyword>
<name>A0A6P8WP11_DROAB</name>
<comment type="caution">
    <text evidence="1">Lacks conserved residue(s) required for the propagation of feature annotation.</text>
</comment>
<feature type="binding site" evidence="1">
    <location>
        <position position="166"/>
    </location>
    <ligand>
        <name>Zn(2+)</name>
        <dbReference type="ChEBI" id="CHEBI:29105"/>
        <note>catalytic</note>
    </ligand>
</feature>
<keyword evidence="1 2" id="KW-0862">Zinc</keyword>
<dbReference type="PRINTS" id="PR00480">
    <property type="entry name" value="ASTACIN"/>
</dbReference>
<feature type="domain" description="Peptidase M12A" evidence="4">
    <location>
        <begin position="69"/>
        <end position="270"/>
    </location>
</feature>
<feature type="binding site" evidence="1">
    <location>
        <position position="170"/>
    </location>
    <ligand>
        <name>Zn(2+)</name>
        <dbReference type="ChEBI" id="CHEBI:29105"/>
        <note>catalytic</note>
    </ligand>
</feature>
<feature type="chain" id="PRO_5038712468" description="Metalloendopeptidase" evidence="3">
    <location>
        <begin position="41"/>
        <end position="273"/>
    </location>
</feature>
<feature type="signal peptide" evidence="3">
    <location>
        <begin position="1"/>
        <end position="40"/>
    </location>
</feature>
<dbReference type="RefSeq" id="XP_034099705.2">
    <property type="nucleotide sequence ID" value="XM_034243814.2"/>
</dbReference>
<comment type="cofactor">
    <cofactor evidence="1 2">
        <name>Zn(2+)</name>
        <dbReference type="ChEBI" id="CHEBI:29105"/>
    </cofactor>
    <text evidence="1 2">Binds 1 zinc ion per subunit.</text>
</comment>
<dbReference type="InterPro" id="IPR006026">
    <property type="entry name" value="Peptidase_Metallo"/>
</dbReference>
<dbReference type="PANTHER" id="PTHR10127">
    <property type="entry name" value="DISCOIDIN, CUB, EGF, LAMININ , AND ZINC METALLOPROTEASE DOMAIN CONTAINING"/>
    <property type="match status" value="1"/>
</dbReference>
<evidence type="ECO:0000256" key="2">
    <source>
        <dbReference type="RuleBase" id="RU361183"/>
    </source>
</evidence>
<dbReference type="GeneID" id="117564866"/>
<evidence type="ECO:0000313" key="6">
    <source>
        <dbReference type="RefSeq" id="XP_034099705.2"/>
    </source>
</evidence>
<dbReference type="OrthoDB" id="291007at2759"/>
<protein>
    <recommendedName>
        <fullName evidence="2">Metalloendopeptidase</fullName>
        <ecNumber evidence="2">3.4.24.-</ecNumber>
    </recommendedName>
</protein>